<evidence type="ECO:0000313" key="2">
    <source>
        <dbReference type="Proteomes" id="UP000321787"/>
    </source>
</evidence>
<name>A0A510UKN8_ALIFS</name>
<sequence>MKEPYVLEISAPYVTVERYVEITKKNKNTVLKHIREGKIPVMPKSGNKEMTLINLALLTKNEAINMDQSTIIIAIAAPYVTTERYAEISGIKPGTIERKISAKKFPVLPKEGSRELNLINLALLTKHALEAKF</sequence>
<reference evidence="1 2" key="1">
    <citation type="submission" date="2019-07" db="EMBL/GenBank/DDBJ databases">
        <title>Whole genome shotgun sequence of Aliivibrio fischeri NBRC 101058.</title>
        <authorList>
            <person name="Hosoyama A."/>
            <person name="Uohara A."/>
            <person name="Ohji S."/>
            <person name="Ichikawa N."/>
        </authorList>
    </citation>
    <scope>NUCLEOTIDE SEQUENCE [LARGE SCALE GENOMIC DNA]</scope>
    <source>
        <strain evidence="1 2">NBRC 101058</strain>
    </source>
</reference>
<proteinExistence type="predicted"/>
<dbReference type="Proteomes" id="UP000321787">
    <property type="component" value="Unassembled WGS sequence"/>
</dbReference>
<dbReference type="AlphaFoldDB" id="A0A510UKN8"/>
<comment type="caution">
    <text evidence="1">The sequence shown here is derived from an EMBL/GenBank/DDBJ whole genome shotgun (WGS) entry which is preliminary data.</text>
</comment>
<dbReference type="RefSeq" id="WP_235630593.1">
    <property type="nucleotide sequence ID" value="NZ_BJTZ01000026.1"/>
</dbReference>
<gene>
    <name evidence="1" type="ORF">AFI02nite_32280</name>
</gene>
<accession>A0A510UKN8</accession>
<organism evidence="1 2">
    <name type="scientific">Aliivibrio fischeri</name>
    <name type="common">Vibrio fischeri</name>
    <dbReference type="NCBI Taxonomy" id="668"/>
    <lineage>
        <taxon>Bacteria</taxon>
        <taxon>Pseudomonadati</taxon>
        <taxon>Pseudomonadota</taxon>
        <taxon>Gammaproteobacteria</taxon>
        <taxon>Vibrionales</taxon>
        <taxon>Vibrionaceae</taxon>
        <taxon>Aliivibrio</taxon>
    </lineage>
</organism>
<evidence type="ECO:0008006" key="3">
    <source>
        <dbReference type="Google" id="ProtNLM"/>
    </source>
</evidence>
<evidence type="ECO:0000313" key="1">
    <source>
        <dbReference type="EMBL" id="GEK15192.1"/>
    </source>
</evidence>
<protein>
    <recommendedName>
        <fullName evidence="3">DNA-binding protein</fullName>
    </recommendedName>
</protein>
<dbReference type="EMBL" id="BJTZ01000026">
    <property type="protein sequence ID" value="GEK15192.1"/>
    <property type="molecule type" value="Genomic_DNA"/>
</dbReference>